<evidence type="ECO:0000256" key="2">
    <source>
        <dbReference type="ARBA" id="ARBA00022598"/>
    </source>
</evidence>
<dbReference type="SUPFAM" id="SSF103365">
    <property type="entry name" value="Hypothetical protein PH1602"/>
    <property type="match status" value="1"/>
</dbReference>
<dbReference type="GO" id="GO:0006396">
    <property type="term" value="P:RNA processing"/>
    <property type="evidence" value="ECO:0007669"/>
    <property type="project" value="InterPro"/>
</dbReference>
<dbReference type="GO" id="GO:0170057">
    <property type="term" value="F:RNA ligase (GTP) activity"/>
    <property type="evidence" value="ECO:0007669"/>
    <property type="project" value="UniProtKB-EC"/>
</dbReference>
<sequence>MEWIKDKRSISADARVPIKSWCPDPEPEALAQAANLAAHPEVEGHVALMPDCHVGFGMPIGGVIACPRAVIPNAVGVDIGCGMGAVRTSQPAETVADRTRLRAILEDIKRRIPVGEGHSHRSRQDWKGFETFLDSLGDETPGWLGAQGLDLDRKNLGTLGGGNHFIELQADTEGTLWIMLHSGSRNLGYRIASHYHKRALALNQRWQSRLPAADLAFLPIDCEEGQAYLRDMQFALAYAAENRRRMLAVVKEVLADHLPRIAFVQEINIHHNYAAREEHFGRQVWVHRKGATAARRGELGIIPGSMGTSSYIVRGRGNPDSFASCSHGAGRVMGRAEASRRLTLEECDRAMEGIVFDRWPRSGGGKRRGGAFDFGEAPQAYKDIDRVIAQQLDLIEPLVKLRPLGVIKG</sequence>
<evidence type="ECO:0000256" key="1">
    <source>
        <dbReference type="ARBA" id="ARBA00012726"/>
    </source>
</evidence>
<protein>
    <recommendedName>
        <fullName evidence="1">3'-phosphate/5'-hydroxy nucleic acid ligase</fullName>
        <ecNumber evidence="1">6.5.1.8</ecNumber>
    </recommendedName>
</protein>
<proteinExistence type="predicted"/>
<feature type="binding site" evidence="10">
    <location>
        <begin position="271"/>
        <end position="272"/>
    </location>
    <ligand>
        <name>GMP</name>
        <dbReference type="ChEBI" id="CHEBI:58115"/>
    </ligand>
</feature>
<feature type="binding site" evidence="10">
    <location>
        <position position="408"/>
    </location>
    <ligand>
        <name>GMP</name>
        <dbReference type="ChEBI" id="CHEBI:58115"/>
    </ligand>
</feature>
<dbReference type="PANTHER" id="PTHR43749:SF2">
    <property type="entry name" value="RNA-SPLICING LIGASE RTCB"/>
    <property type="match status" value="1"/>
</dbReference>
<dbReference type="EC" id="6.5.1.8" evidence="1"/>
<accession>A0A367ZK15</accession>
<evidence type="ECO:0000313" key="12">
    <source>
        <dbReference type="EMBL" id="RCK78398.1"/>
    </source>
</evidence>
<evidence type="ECO:0000256" key="8">
    <source>
        <dbReference type="ARBA" id="ARBA00047746"/>
    </source>
</evidence>
<dbReference type="Proteomes" id="UP000252355">
    <property type="component" value="Unassembled WGS sequence"/>
</dbReference>
<dbReference type="GO" id="GO:0030145">
    <property type="term" value="F:manganese ion binding"/>
    <property type="evidence" value="ECO:0007669"/>
    <property type="project" value="TreeGrafter"/>
</dbReference>
<dbReference type="GO" id="GO:0006281">
    <property type="term" value="P:DNA repair"/>
    <property type="evidence" value="ECO:0007669"/>
    <property type="project" value="TreeGrafter"/>
</dbReference>
<keyword evidence="5" id="KW-0692">RNA repair</keyword>
<keyword evidence="3 11" id="KW-0479">Metal-binding</keyword>
<keyword evidence="2" id="KW-0436">Ligase</keyword>
<evidence type="ECO:0000256" key="7">
    <source>
        <dbReference type="ARBA" id="ARBA00023211"/>
    </source>
</evidence>
<organism evidence="12 13">
    <name type="scientific">Candidatus Ozemobacter sibiricus</name>
    <dbReference type="NCBI Taxonomy" id="2268124"/>
    <lineage>
        <taxon>Bacteria</taxon>
        <taxon>Candidatus Ozemobacteria</taxon>
        <taxon>Candidatus Ozemobacterales</taxon>
        <taxon>Candidatus Ozemobacteraceae</taxon>
        <taxon>Candidatus Ozemobacter</taxon>
    </lineage>
</organism>
<dbReference type="InterPro" id="IPR052915">
    <property type="entry name" value="RtcB-like"/>
</dbReference>
<reference evidence="12 13" key="1">
    <citation type="submission" date="2018-05" db="EMBL/GenBank/DDBJ databases">
        <title>A metagenomic window into the 2 km-deep terrestrial subsurface aquifer revealed taxonomically and functionally diverse microbial community comprising novel uncultured bacterial lineages.</title>
        <authorList>
            <person name="Kadnikov V.V."/>
            <person name="Mardanov A.V."/>
            <person name="Beletsky A.V."/>
            <person name="Banks D."/>
            <person name="Pimenov N.V."/>
            <person name="Frank Y.A."/>
            <person name="Karnachuk O.V."/>
            <person name="Ravin N.V."/>
        </authorList>
    </citation>
    <scope>NUCLEOTIDE SEQUENCE [LARGE SCALE GENOMIC DNA]</scope>
    <source>
        <strain evidence="12">BY5</strain>
    </source>
</reference>
<comment type="caution">
    <text evidence="12">The sequence shown here is derived from an EMBL/GenBank/DDBJ whole genome shotgun (WGS) entry which is preliminary data.</text>
</comment>
<evidence type="ECO:0000256" key="5">
    <source>
        <dbReference type="ARBA" id="ARBA00022800"/>
    </source>
</evidence>
<keyword evidence="4 10" id="KW-0547">Nucleotide-binding</keyword>
<name>A0A367ZK15_9BACT</name>
<feature type="binding site" evidence="10">
    <location>
        <begin position="327"/>
        <end position="330"/>
    </location>
    <ligand>
        <name>GMP</name>
        <dbReference type="ChEBI" id="CHEBI:58115"/>
    </ligand>
</feature>
<evidence type="ECO:0000256" key="4">
    <source>
        <dbReference type="ARBA" id="ARBA00022741"/>
    </source>
</evidence>
<dbReference type="GO" id="GO:0042245">
    <property type="term" value="P:RNA repair"/>
    <property type="evidence" value="ECO:0007669"/>
    <property type="project" value="UniProtKB-KW"/>
</dbReference>
<keyword evidence="6 10" id="KW-0342">GTP-binding</keyword>
<feature type="binding site" evidence="10">
    <location>
        <position position="310"/>
    </location>
    <ligand>
        <name>GMP</name>
        <dbReference type="ChEBI" id="CHEBI:58115"/>
    </ligand>
</feature>
<feature type="binding site" evidence="11">
    <location>
        <position position="181"/>
    </location>
    <ligand>
        <name>Mn(2+)</name>
        <dbReference type="ChEBI" id="CHEBI:29035"/>
        <label>2</label>
    </ligand>
</feature>
<dbReference type="AlphaFoldDB" id="A0A367ZK15"/>
<dbReference type="Gene3D" id="3.90.1860.10">
    <property type="entry name" value="tRNA-splicing ligase RtcB"/>
    <property type="match status" value="1"/>
</dbReference>
<feature type="binding site" evidence="11">
    <location>
        <position position="78"/>
    </location>
    <ligand>
        <name>Mn(2+)</name>
        <dbReference type="ChEBI" id="CHEBI:29035"/>
        <label>1</label>
    </ligand>
</feature>
<evidence type="ECO:0000256" key="11">
    <source>
        <dbReference type="PIRSR" id="PIRSR601233-3"/>
    </source>
</evidence>
<dbReference type="EMBL" id="QOQW01000023">
    <property type="protein sequence ID" value="RCK78398.1"/>
    <property type="molecule type" value="Genomic_DNA"/>
</dbReference>
<evidence type="ECO:0000256" key="6">
    <source>
        <dbReference type="ARBA" id="ARBA00023134"/>
    </source>
</evidence>
<dbReference type="InterPro" id="IPR036025">
    <property type="entry name" value="RtcB-like_sf"/>
</dbReference>
<evidence type="ECO:0000313" key="13">
    <source>
        <dbReference type="Proteomes" id="UP000252355"/>
    </source>
</evidence>
<feature type="active site" description="GMP-histidine intermediate" evidence="9">
    <location>
        <position position="327"/>
    </location>
</feature>
<feature type="binding site" evidence="11">
    <location>
        <position position="164"/>
    </location>
    <ligand>
        <name>Mn(2+)</name>
        <dbReference type="ChEBI" id="CHEBI:29035"/>
        <label>1</label>
    </ligand>
</feature>
<dbReference type="Pfam" id="PF01139">
    <property type="entry name" value="RtcB"/>
    <property type="match status" value="1"/>
</dbReference>
<dbReference type="PANTHER" id="PTHR43749">
    <property type="entry name" value="RNA-SPLICING LIGASE RTCB"/>
    <property type="match status" value="1"/>
</dbReference>
<comment type="cofactor">
    <cofactor evidence="11">
        <name>Mn(2+)</name>
        <dbReference type="ChEBI" id="CHEBI:29035"/>
    </cofactor>
    <text evidence="11">Binds 2 manganese ions per subunit.</text>
</comment>
<gene>
    <name evidence="12" type="ORF">OZSIB_1500</name>
</gene>
<dbReference type="GO" id="GO:0005525">
    <property type="term" value="F:GTP binding"/>
    <property type="evidence" value="ECO:0007669"/>
    <property type="project" value="UniProtKB-KW"/>
</dbReference>
<feature type="binding site" evidence="11">
    <location>
        <position position="271"/>
    </location>
    <ligand>
        <name>Mn(2+)</name>
        <dbReference type="ChEBI" id="CHEBI:29035"/>
        <label>2</label>
    </ligand>
</feature>
<keyword evidence="7 11" id="KW-0464">Manganese</keyword>
<dbReference type="InterPro" id="IPR001233">
    <property type="entry name" value="RtcB"/>
</dbReference>
<dbReference type="GO" id="GO:0003909">
    <property type="term" value="F:DNA ligase activity"/>
    <property type="evidence" value="ECO:0007669"/>
    <property type="project" value="TreeGrafter"/>
</dbReference>
<evidence type="ECO:0000256" key="10">
    <source>
        <dbReference type="PIRSR" id="PIRSR601233-2"/>
    </source>
</evidence>
<feature type="binding site" evidence="10">
    <location>
        <begin position="163"/>
        <end position="167"/>
    </location>
    <ligand>
        <name>GMP</name>
        <dbReference type="ChEBI" id="CHEBI:58115"/>
    </ligand>
</feature>
<comment type="catalytic activity">
    <reaction evidence="8">
        <text>a 3'-end 3'-phospho-ribonucleotide-RNA + a 5'-end dephospho-ribonucleoside-RNA + GTP = a ribonucleotidyl-ribonucleotide-RNA + GMP + diphosphate</text>
        <dbReference type="Rhea" id="RHEA:68076"/>
        <dbReference type="Rhea" id="RHEA-COMP:10463"/>
        <dbReference type="Rhea" id="RHEA-COMP:13936"/>
        <dbReference type="Rhea" id="RHEA-COMP:17355"/>
        <dbReference type="ChEBI" id="CHEBI:33019"/>
        <dbReference type="ChEBI" id="CHEBI:37565"/>
        <dbReference type="ChEBI" id="CHEBI:58115"/>
        <dbReference type="ChEBI" id="CHEBI:83062"/>
        <dbReference type="ChEBI" id="CHEBI:138284"/>
        <dbReference type="ChEBI" id="CHEBI:173118"/>
        <dbReference type="EC" id="6.5.1.8"/>
    </reaction>
</comment>
<feature type="binding site" evidence="10">
    <location>
        <begin position="303"/>
        <end position="306"/>
    </location>
    <ligand>
        <name>GMP</name>
        <dbReference type="ChEBI" id="CHEBI:58115"/>
    </ligand>
</feature>
<evidence type="ECO:0000256" key="3">
    <source>
        <dbReference type="ARBA" id="ARBA00022723"/>
    </source>
</evidence>
<evidence type="ECO:0000256" key="9">
    <source>
        <dbReference type="PIRSR" id="PIRSR601233-1"/>
    </source>
</evidence>